<dbReference type="AlphaFoldDB" id="A0A8S1RPJ6"/>
<organism evidence="2 3">
    <name type="scientific">Paramecium sonneborni</name>
    <dbReference type="NCBI Taxonomy" id="65129"/>
    <lineage>
        <taxon>Eukaryota</taxon>
        <taxon>Sar</taxon>
        <taxon>Alveolata</taxon>
        <taxon>Ciliophora</taxon>
        <taxon>Intramacronucleata</taxon>
        <taxon>Oligohymenophorea</taxon>
        <taxon>Peniculida</taxon>
        <taxon>Parameciidae</taxon>
        <taxon>Paramecium</taxon>
    </lineage>
</organism>
<dbReference type="EMBL" id="CAJJDN010000312">
    <property type="protein sequence ID" value="CAD8130651.1"/>
    <property type="molecule type" value="Genomic_DNA"/>
</dbReference>
<feature type="transmembrane region" description="Helical" evidence="1">
    <location>
        <begin position="14"/>
        <end position="32"/>
    </location>
</feature>
<evidence type="ECO:0000256" key="1">
    <source>
        <dbReference type="SAM" id="Phobius"/>
    </source>
</evidence>
<dbReference type="Proteomes" id="UP000692954">
    <property type="component" value="Unassembled WGS sequence"/>
</dbReference>
<sequence>MFKHQSLITIKMKLFQYVIKLFKSFLISYYFYKKRCQILYKLRLYLQVISLRKYHLIIEKFCKIVIKKIIQIEQVLINIINYQDQIIEQILLCYIQALQETDDENLKTQRIKFLYQYKLILITIDINQKLKIVHFIDKQLLRDIQKIQKYIQYQRYKRIYLAKILQQEKIWRDYRIVD</sequence>
<accession>A0A8S1RPJ6</accession>
<comment type="caution">
    <text evidence="2">The sequence shown here is derived from an EMBL/GenBank/DDBJ whole genome shotgun (WGS) entry which is preliminary data.</text>
</comment>
<evidence type="ECO:0008006" key="4">
    <source>
        <dbReference type="Google" id="ProtNLM"/>
    </source>
</evidence>
<protein>
    <recommendedName>
        <fullName evidence="4">Transmembrane protein</fullName>
    </recommendedName>
</protein>
<evidence type="ECO:0000313" key="2">
    <source>
        <dbReference type="EMBL" id="CAD8130651.1"/>
    </source>
</evidence>
<evidence type="ECO:0000313" key="3">
    <source>
        <dbReference type="Proteomes" id="UP000692954"/>
    </source>
</evidence>
<reference evidence="2" key="1">
    <citation type="submission" date="2021-01" db="EMBL/GenBank/DDBJ databases">
        <authorList>
            <consortium name="Genoscope - CEA"/>
            <person name="William W."/>
        </authorList>
    </citation>
    <scope>NUCLEOTIDE SEQUENCE</scope>
</reference>
<keyword evidence="1" id="KW-0472">Membrane</keyword>
<keyword evidence="3" id="KW-1185">Reference proteome</keyword>
<gene>
    <name evidence="2" type="ORF">PSON_ATCC_30995.1.T3120001</name>
</gene>
<proteinExistence type="predicted"/>
<keyword evidence="1" id="KW-0812">Transmembrane</keyword>
<name>A0A8S1RPJ6_9CILI</name>
<keyword evidence="1" id="KW-1133">Transmembrane helix</keyword>